<feature type="compositionally biased region" description="Basic residues" evidence="3">
    <location>
        <begin position="571"/>
        <end position="583"/>
    </location>
</feature>
<name>A0A158QM28_HAEPC</name>
<evidence type="ECO:0000313" key="6">
    <source>
        <dbReference type="Proteomes" id="UP000268014"/>
    </source>
</evidence>
<accession>A0A158QM28</accession>
<evidence type="ECO:0000259" key="4">
    <source>
        <dbReference type="PROSITE" id="PS50033"/>
    </source>
</evidence>
<evidence type="ECO:0000256" key="3">
    <source>
        <dbReference type="SAM" id="MobiDB-lite"/>
    </source>
</evidence>
<dbReference type="Proteomes" id="UP000268014">
    <property type="component" value="Unassembled WGS sequence"/>
</dbReference>
<dbReference type="InterPro" id="IPR049483">
    <property type="entry name" value="FAF1_2-like_UAS"/>
</dbReference>
<dbReference type="InterPro" id="IPR050730">
    <property type="entry name" value="UBX_domain-protein"/>
</dbReference>
<dbReference type="Pfam" id="PF14555">
    <property type="entry name" value="UBA_4"/>
    <property type="match status" value="1"/>
</dbReference>
<dbReference type="SUPFAM" id="SSF54236">
    <property type="entry name" value="Ubiquitin-like"/>
    <property type="match status" value="1"/>
</dbReference>
<dbReference type="EMBL" id="UZAF01016676">
    <property type="protein sequence ID" value="VDO32135.1"/>
    <property type="molecule type" value="Genomic_DNA"/>
</dbReference>
<feature type="compositionally biased region" description="Polar residues" evidence="3">
    <location>
        <begin position="257"/>
        <end position="278"/>
    </location>
</feature>
<dbReference type="PANTHER" id="PTHR23322">
    <property type="entry name" value="FAS-ASSOCIATED PROTEIN"/>
    <property type="match status" value="1"/>
</dbReference>
<keyword evidence="2" id="KW-0256">Endoplasmic reticulum</keyword>
<dbReference type="InterPro" id="IPR006577">
    <property type="entry name" value="UAS"/>
</dbReference>
<dbReference type="GO" id="GO:0005783">
    <property type="term" value="C:endoplasmic reticulum"/>
    <property type="evidence" value="ECO:0007669"/>
    <property type="project" value="UniProtKB-SubCell"/>
</dbReference>
<dbReference type="Pfam" id="PF00789">
    <property type="entry name" value="UBX"/>
    <property type="match status" value="1"/>
</dbReference>
<dbReference type="Pfam" id="PF21021">
    <property type="entry name" value="FAF1"/>
    <property type="match status" value="1"/>
</dbReference>
<dbReference type="Pfam" id="PF12998">
    <property type="entry name" value="ING"/>
    <property type="match status" value="1"/>
</dbReference>
<dbReference type="AlphaFoldDB" id="A0A158QM28"/>
<feature type="compositionally biased region" description="Polar residues" evidence="3">
    <location>
        <begin position="198"/>
        <end position="207"/>
    </location>
</feature>
<evidence type="ECO:0000313" key="5">
    <source>
        <dbReference type="EMBL" id="VDO32135.1"/>
    </source>
</evidence>
<dbReference type="WBParaSite" id="HPLM_0000752001-mRNA-1">
    <property type="protein sequence ID" value="HPLM_0000752001-mRNA-1"/>
    <property type="gene ID" value="HPLM_0000752001"/>
</dbReference>
<dbReference type="Gene3D" id="3.40.30.10">
    <property type="entry name" value="Glutaredoxin"/>
    <property type="match status" value="1"/>
</dbReference>
<dbReference type="PROSITE" id="PS50033">
    <property type="entry name" value="UBX"/>
    <property type="match status" value="1"/>
</dbReference>
<organism evidence="7">
    <name type="scientific">Haemonchus placei</name>
    <name type="common">Barber's pole worm</name>
    <dbReference type="NCBI Taxonomy" id="6290"/>
    <lineage>
        <taxon>Eukaryota</taxon>
        <taxon>Metazoa</taxon>
        <taxon>Ecdysozoa</taxon>
        <taxon>Nematoda</taxon>
        <taxon>Chromadorea</taxon>
        <taxon>Rhabditida</taxon>
        <taxon>Rhabditina</taxon>
        <taxon>Rhabditomorpha</taxon>
        <taxon>Strongyloidea</taxon>
        <taxon>Trichostrongylidae</taxon>
        <taxon>Haemonchus</taxon>
    </lineage>
</organism>
<dbReference type="InterPro" id="IPR036249">
    <property type="entry name" value="Thioredoxin-like_sf"/>
</dbReference>
<dbReference type="Gene3D" id="3.10.20.90">
    <property type="entry name" value="Phosphatidylinositol 3-kinase Catalytic Subunit, Chain A, domain 1"/>
    <property type="match status" value="1"/>
</dbReference>
<reference evidence="5 6" key="2">
    <citation type="submission" date="2018-11" db="EMBL/GenBank/DDBJ databases">
        <authorList>
            <consortium name="Pathogen Informatics"/>
        </authorList>
    </citation>
    <scope>NUCLEOTIDE SEQUENCE [LARGE SCALE GENOMIC DNA]</scope>
    <source>
        <strain evidence="5 6">MHpl1</strain>
    </source>
</reference>
<reference evidence="7" key="1">
    <citation type="submission" date="2016-04" db="UniProtKB">
        <authorList>
            <consortium name="WormBaseParasite"/>
        </authorList>
    </citation>
    <scope>IDENTIFICATION</scope>
</reference>
<dbReference type="InterPro" id="IPR009060">
    <property type="entry name" value="UBA-like_sf"/>
</dbReference>
<feature type="region of interest" description="Disordered" evidence="3">
    <location>
        <begin position="184"/>
        <end position="282"/>
    </location>
</feature>
<dbReference type="SMART" id="SM00594">
    <property type="entry name" value="UAS"/>
    <property type="match status" value="1"/>
</dbReference>
<dbReference type="GO" id="GO:0036503">
    <property type="term" value="P:ERAD pathway"/>
    <property type="evidence" value="ECO:0007669"/>
    <property type="project" value="TreeGrafter"/>
</dbReference>
<dbReference type="CDD" id="cd14348">
    <property type="entry name" value="UBA_p47"/>
    <property type="match status" value="1"/>
</dbReference>
<dbReference type="InterPro" id="IPR024610">
    <property type="entry name" value="ING_N_histone-binding"/>
</dbReference>
<evidence type="ECO:0000256" key="1">
    <source>
        <dbReference type="ARBA" id="ARBA00004240"/>
    </source>
</evidence>
<evidence type="ECO:0000313" key="7">
    <source>
        <dbReference type="WBParaSite" id="HPLM_0000752001-mRNA-1"/>
    </source>
</evidence>
<keyword evidence="6" id="KW-1185">Reference proteome</keyword>
<feature type="region of interest" description="Disordered" evidence="3">
    <location>
        <begin position="558"/>
        <end position="587"/>
    </location>
</feature>
<dbReference type="STRING" id="6290.A0A158QM28"/>
<dbReference type="Gene3D" id="1.10.8.10">
    <property type="entry name" value="DNA helicase RuvA subunit, C-terminal domain"/>
    <property type="match status" value="1"/>
</dbReference>
<dbReference type="SUPFAM" id="SSF46934">
    <property type="entry name" value="UBA-like"/>
    <property type="match status" value="1"/>
</dbReference>
<dbReference type="GO" id="GO:0005634">
    <property type="term" value="C:nucleus"/>
    <property type="evidence" value="ECO:0007669"/>
    <property type="project" value="TreeGrafter"/>
</dbReference>
<dbReference type="GO" id="GO:0043130">
    <property type="term" value="F:ubiquitin binding"/>
    <property type="evidence" value="ECO:0007669"/>
    <property type="project" value="TreeGrafter"/>
</dbReference>
<dbReference type="OrthoDB" id="5411773at2759"/>
<protein>
    <submittedName>
        <fullName evidence="7">UBX domain-containing protein</fullName>
    </submittedName>
</protein>
<gene>
    <name evidence="5" type="ORF">HPLM_LOCUS7512</name>
</gene>
<feature type="domain" description="UBX" evidence="4">
    <location>
        <begin position="911"/>
        <end position="982"/>
    </location>
</feature>
<dbReference type="PANTHER" id="PTHR23322:SF96">
    <property type="entry name" value="FAS-ASSOCIATED FACTOR 1"/>
    <property type="match status" value="1"/>
</dbReference>
<evidence type="ECO:0000256" key="2">
    <source>
        <dbReference type="ARBA" id="ARBA00022824"/>
    </source>
</evidence>
<sequence>MQYLEDIIELVEDLPEEIGRRFEQMRKWDNDVERLRLECKYAAKRIMEVRETSQPMRERILMELADKYRLIHRLSERKLDLAIRSERLMSAVLEKVADSSYLCKIELEVDNPGCTEAIERNFCRMLGLKPTSSHLTSCNVEFEPMDDAKSTFGPEQGVNGDLASAFDLKDSGVSGLNGKLEARERYGSSSPRMPRCDSPQTASTSVSRLKKRKYNSGTPPPAVSNYTRRKQERERERMKLNKIHAARHEESRRKQQKMSTASSETDLASFSGATNDNSLGGLEDVALSDDVKWNDQDPLGSDDDFDASDVLGLFPTLPSPPREIMESLKEDSLFPDDDFVGYESHPTTFPQSPAMQGLLLDSAASSPSPSTSASSWDRKKRTSISFGNVNETTSLHGRPRKMTERAVELLQNHKDREKFKRGGFKSESVDGDGNERWCFCREVSSGSMICCDDPEVRYFVIYDSLLDFIMGDLIHSTDYLLNGDRPPQLHRDSTSLTMELLPDQAEKLRQFQEVTNVAERDLAAARLESVGWNLEQAIESYLCGDGIIADDVEVLPPPAKNHRRELPAKINAKRKRGRPRKKSVKETKLDFEEVKEDTDGLEGLEVHNNRRNRQTRRRSLREVDGDDMNVIDMDLSRPSSSVVSSHRPRNGYPVHEEFVISDDDEPYPIHDPDDLECSERNSITRNNLPLIPTECASVTEALQNFVVVFESRFSGIGCHIPSFFTGSLHEAIKEAFESPGGISERRPLALYVHHDGSIAANIFPTKVLCSDAVSNLLRCQYILWPWDVTHKENEVKLREWLEMVGMPEVRRTLESMVYDKEKFPLLIIITKDRGSYNVNDICSGMDSADIVMEKLMAGIDTYSIIRNTEKAEEAARLERERIRQEQAHERQLLASQLPDEPAEGDRNAIMVKFRLPGSEQVMRRFRLTEKLSVLIKFLGAKGYSAKDYRFFNSDFPKKDVTTLDESKTFMELKWPVREQIFVEER</sequence>
<dbReference type="InterPro" id="IPR029071">
    <property type="entry name" value="Ubiquitin-like_domsf"/>
</dbReference>
<proteinExistence type="predicted"/>
<comment type="subcellular location">
    <subcellularLocation>
        <location evidence="1">Endoplasmic reticulum</location>
    </subcellularLocation>
</comment>
<feature type="compositionally biased region" description="Basic and acidic residues" evidence="3">
    <location>
        <begin position="229"/>
        <end position="239"/>
    </location>
</feature>
<dbReference type="Gene3D" id="6.10.140.1740">
    <property type="match status" value="1"/>
</dbReference>
<dbReference type="InterPro" id="IPR001012">
    <property type="entry name" value="UBX_dom"/>
</dbReference>
<dbReference type="SUPFAM" id="SSF52833">
    <property type="entry name" value="Thioredoxin-like"/>
    <property type="match status" value="1"/>
</dbReference>